<organism evidence="3 4">
    <name type="scientific">Kwoniella shandongensis</name>
    <dbReference type="NCBI Taxonomy" id="1734106"/>
    <lineage>
        <taxon>Eukaryota</taxon>
        <taxon>Fungi</taxon>
        <taxon>Dikarya</taxon>
        <taxon>Basidiomycota</taxon>
        <taxon>Agaricomycotina</taxon>
        <taxon>Tremellomycetes</taxon>
        <taxon>Tremellales</taxon>
        <taxon>Cryptococcaceae</taxon>
        <taxon>Kwoniella</taxon>
    </lineage>
</organism>
<reference evidence="3" key="1">
    <citation type="submission" date="2017-08" db="EMBL/GenBank/DDBJ databases">
        <authorList>
            <person name="Cuomo C."/>
            <person name="Billmyre B."/>
            <person name="Heitman J."/>
        </authorList>
    </citation>
    <scope>NUCLEOTIDE SEQUENCE</scope>
    <source>
        <strain evidence="3">CBS 12478</strain>
    </source>
</reference>
<dbReference type="KEGG" id="ksn:43585803"/>
<keyword evidence="2" id="KW-1133">Transmembrane helix</keyword>
<accession>A0A5M6C7R2</accession>
<keyword evidence="2" id="KW-0812">Transmembrane</keyword>
<feature type="region of interest" description="Disordered" evidence="1">
    <location>
        <begin position="59"/>
        <end position="91"/>
    </location>
</feature>
<dbReference type="Proteomes" id="UP000322225">
    <property type="component" value="Chromosome 6"/>
</dbReference>
<keyword evidence="4" id="KW-1185">Reference proteome</keyword>
<feature type="transmembrane region" description="Helical" evidence="2">
    <location>
        <begin position="20"/>
        <end position="38"/>
    </location>
</feature>
<dbReference type="PROSITE" id="PS51257">
    <property type="entry name" value="PROKAR_LIPOPROTEIN"/>
    <property type="match status" value="1"/>
</dbReference>
<evidence type="ECO:0000313" key="3">
    <source>
        <dbReference type="EMBL" id="WWD19345.1"/>
    </source>
</evidence>
<name>A0A5M6C7R2_9TREE</name>
<dbReference type="OrthoDB" id="2563505at2759"/>
<feature type="compositionally biased region" description="Polar residues" evidence="1">
    <location>
        <begin position="72"/>
        <end position="83"/>
    </location>
</feature>
<evidence type="ECO:0000256" key="2">
    <source>
        <dbReference type="SAM" id="Phobius"/>
    </source>
</evidence>
<keyword evidence="2" id="KW-0472">Membrane</keyword>
<dbReference type="AlphaFoldDB" id="A0A5M6C7R2"/>
<protein>
    <submittedName>
        <fullName evidence="3">Uncharacterized protein</fullName>
    </submittedName>
</protein>
<evidence type="ECO:0000313" key="4">
    <source>
        <dbReference type="Proteomes" id="UP000322225"/>
    </source>
</evidence>
<gene>
    <name evidence="3" type="ORF">CI109_103804</name>
</gene>
<dbReference type="GeneID" id="43585803"/>
<feature type="region of interest" description="Disordered" evidence="1">
    <location>
        <begin position="112"/>
        <end position="191"/>
    </location>
</feature>
<reference evidence="3" key="2">
    <citation type="submission" date="2024-01" db="EMBL/GenBank/DDBJ databases">
        <title>Comparative genomics of Cryptococcus and Kwoniella reveals pathogenesis evolution and contrasting modes of karyotype evolution via chromosome fusion or intercentromeric recombination.</title>
        <authorList>
            <person name="Coelho M.A."/>
            <person name="David-Palma M."/>
            <person name="Shea T."/>
            <person name="Bowers K."/>
            <person name="McGinley-Smith S."/>
            <person name="Mohammad A.W."/>
            <person name="Gnirke A."/>
            <person name="Yurkov A.M."/>
            <person name="Nowrousian M."/>
            <person name="Sun S."/>
            <person name="Cuomo C.A."/>
            <person name="Heitman J."/>
        </authorList>
    </citation>
    <scope>NUCLEOTIDE SEQUENCE</scope>
    <source>
        <strain evidence="3">CBS 12478</strain>
    </source>
</reference>
<proteinExistence type="predicted"/>
<feature type="compositionally biased region" description="Acidic residues" evidence="1">
    <location>
        <begin position="174"/>
        <end position="184"/>
    </location>
</feature>
<feature type="compositionally biased region" description="Acidic residues" evidence="1">
    <location>
        <begin position="150"/>
        <end position="166"/>
    </location>
</feature>
<sequence>MHLPRTDSADGDSTPPSPFSYFFPLFVVVLACGGYLFWRRAKRRVERGIPLNFASSSATGIRLSEDGPPTHSFISNNASTDSLPSHALDDLPILPQHQHPALSQSSSAYTDLPISRLPTNSAPPLAPTGGILGRARRSMKTRGQVGPIEGGDEDEDGESSESEGGEDLFQIGDGDADGEEDEPDLGPLGKR</sequence>
<evidence type="ECO:0000256" key="1">
    <source>
        <dbReference type="SAM" id="MobiDB-lite"/>
    </source>
</evidence>
<dbReference type="RefSeq" id="XP_031863859.1">
    <property type="nucleotide sequence ID" value="XM_032001696.1"/>
</dbReference>
<dbReference type="EMBL" id="CP144056">
    <property type="protein sequence ID" value="WWD19345.1"/>
    <property type="molecule type" value="Genomic_DNA"/>
</dbReference>